<dbReference type="STRING" id="1850246.LPB138_05355"/>
<keyword evidence="3" id="KW-1185">Reference proteome</keyword>
<sequence>MDKELLCYFFIIITYNIVYVLKLYLTLPYLSSGDKLYNFARFFTNTLKNDVLNFQSVSHSFFKLFLINTTINLNESKELFIKIKLCIKSKLITTRIMTNLINLNYLT</sequence>
<accession>A0A1D8P6D6</accession>
<keyword evidence="1" id="KW-1133">Transmembrane helix</keyword>
<dbReference type="KEGG" id="lul:LPB138_05355"/>
<dbReference type="AlphaFoldDB" id="A0A1D8P6D6"/>
<keyword evidence="1" id="KW-0812">Transmembrane</keyword>
<feature type="transmembrane region" description="Helical" evidence="1">
    <location>
        <begin position="6"/>
        <end position="25"/>
    </location>
</feature>
<gene>
    <name evidence="2" type="ORF">LPB138_05355</name>
</gene>
<evidence type="ECO:0000313" key="3">
    <source>
        <dbReference type="Proteomes" id="UP000176050"/>
    </source>
</evidence>
<organism evidence="2 3">
    <name type="scientific">Urechidicola croceus</name>
    <dbReference type="NCBI Taxonomy" id="1850246"/>
    <lineage>
        <taxon>Bacteria</taxon>
        <taxon>Pseudomonadati</taxon>
        <taxon>Bacteroidota</taxon>
        <taxon>Flavobacteriia</taxon>
        <taxon>Flavobacteriales</taxon>
        <taxon>Flavobacteriaceae</taxon>
        <taxon>Urechidicola</taxon>
    </lineage>
</organism>
<keyword evidence="1" id="KW-0472">Membrane</keyword>
<dbReference type="EMBL" id="CP017478">
    <property type="protein sequence ID" value="AOW20141.1"/>
    <property type="molecule type" value="Genomic_DNA"/>
</dbReference>
<evidence type="ECO:0000256" key="1">
    <source>
        <dbReference type="SAM" id="Phobius"/>
    </source>
</evidence>
<reference evidence="2 3" key="1">
    <citation type="submission" date="2016-10" db="EMBL/GenBank/DDBJ databases">
        <title>Lutibacter sp. LPB0138, isolated from marine gastropod.</title>
        <authorList>
            <person name="Kim E."/>
            <person name="Yi H."/>
        </authorList>
    </citation>
    <scope>NUCLEOTIDE SEQUENCE [LARGE SCALE GENOMIC DNA]</scope>
    <source>
        <strain evidence="2 3">LPB0138</strain>
    </source>
</reference>
<dbReference type="Proteomes" id="UP000176050">
    <property type="component" value="Chromosome"/>
</dbReference>
<name>A0A1D8P6D6_9FLAO</name>
<evidence type="ECO:0000313" key="2">
    <source>
        <dbReference type="EMBL" id="AOW20141.1"/>
    </source>
</evidence>
<proteinExistence type="predicted"/>
<protein>
    <submittedName>
        <fullName evidence="2">Uncharacterized protein</fullName>
    </submittedName>
</protein>